<dbReference type="InterPro" id="IPR022724">
    <property type="entry name" value="rRNA_MeTrfase_SpoU_C"/>
</dbReference>
<dbReference type="GO" id="GO:0002938">
    <property type="term" value="P:tRNA guanine ribose methylation"/>
    <property type="evidence" value="ECO:0007669"/>
    <property type="project" value="TreeGrafter"/>
</dbReference>
<dbReference type="PANTHER" id="PTHR43453:SF1">
    <property type="entry name" value="TRNA_RRNA METHYLTRANSFERASE SPOU TYPE DOMAIN-CONTAINING PROTEIN"/>
    <property type="match status" value="1"/>
</dbReference>
<evidence type="ECO:0000259" key="9">
    <source>
        <dbReference type="Pfam" id="PF12105"/>
    </source>
</evidence>
<dbReference type="OrthoDB" id="241340at2759"/>
<dbReference type="InParanoid" id="A0A2R5GVU6"/>
<feature type="domain" description="tRNA/rRNA methyltransferase SpoU type" evidence="8">
    <location>
        <begin position="90"/>
        <end position="194"/>
    </location>
</feature>
<evidence type="ECO:0000256" key="1">
    <source>
        <dbReference type="ARBA" id="ARBA00022555"/>
    </source>
</evidence>
<dbReference type="GO" id="GO:0000049">
    <property type="term" value="F:tRNA binding"/>
    <property type="evidence" value="ECO:0007669"/>
    <property type="project" value="UniProtKB-KW"/>
</dbReference>
<keyword evidence="1" id="KW-0820">tRNA-binding</keyword>
<organism evidence="10 11">
    <name type="scientific">Hondaea fermentalgiana</name>
    <dbReference type="NCBI Taxonomy" id="2315210"/>
    <lineage>
        <taxon>Eukaryota</taxon>
        <taxon>Sar</taxon>
        <taxon>Stramenopiles</taxon>
        <taxon>Bigyra</taxon>
        <taxon>Labyrinthulomycetes</taxon>
        <taxon>Thraustochytrida</taxon>
        <taxon>Thraustochytriidae</taxon>
        <taxon>Hondaea</taxon>
    </lineage>
</organism>
<evidence type="ECO:0000256" key="2">
    <source>
        <dbReference type="ARBA" id="ARBA00022603"/>
    </source>
</evidence>
<dbReference type="AlphaFoldDB" id="A0A2R5GVU6"/>
<evidence type="ECO:0000313" key="10">
    <source>
        <dbReference type="EMBL" id="GBG32044.1"/>
    </source>
</evidence>
<feature type="region of interest" description="Disordered" evidence="7">
    <location>
        <begin position="70"/>
        <end position="92"/>
    </location>
</feature>
<dbReference type="InterPro" id="IPR029028">
    <property type="entry name" value="Alpha/beta_knot_MTases"/>
</dbReference>
<feature type="domain" description="RNA methyltransferase SpoU/TrmH type C-terminal" evidence="9">
    <location>
        <begin position="198"/>
        <end position="251"/>
    </location>
</feature>
<gene>
    <name evidence="10" type="ORF">FCC1311_082692</name>
</gene>
<keyword evidence="3 10" id="KW-0808">Transferase</keyword>
<dbReference type="EMBL" id="BEYU01000113">
    <property type="protein sequence ID" value="GBG32044.1"/>
    <property type="molecule type" value="Genomic_DNA"/>
</dbReference>
<dbReference type="Gene3D" id="3.40.1280.10">
    <property type="match status" value="1"/>
</dbReference>
<evidence type="ECO:0000256" key="4">
    <source>
        <dbReference type="ARBA" id="ARBA00022691"/>
    </source>
</evidence>
<evidence type="ECO:0000256" key="6">
    <source>
        <dbReference type="ARBA" id="ARBA00022884"/>
    </source>
</evidence>
<accession>A0A2R5GVU6</accession>
<dbReference type="GO" id="GO:0141100">
    <property type="term" value="F:tRNA (guanine(18)-2'-O)-methyltransferase activity"/>
    <property type="evidence" value="ECO:0007669"/>
    <property type="project" value="InterPro"/>
</dbReference>
<proteinExistence type="inferred from homology"/>
<evidence type="ECO:0000256" key="7">
    <source>
        <dbReference type="SAM" id="MobiDB-lite"/>
    </source>
</evidence>
<keyword evidence="11" id="KW-1185">Reference proteome</keyword>
<evidence type="ECO:0000256" key="3">
    <source>
        <dbReference type="ARBA" id="ARBA00022679"/>
    </source>
</evidence>
<dbReference type="Pfam" id="PF00588">
    <property type="entry name" value="SpoU_methylase"/>
    <property type="match status" value="1"/>
</dbReference>
<keyword evidence="6" id="KW-0694">RNA-binding</keyword>
<dbReference type="CDD" id="cd18092">
    <property type="entry name" value="SpoU-like_TrmH"/>
    <property type="match status" value="1"/>
</dbReference>
<reference evidence="10 11" key="1">
    <citation type="submission" date="2017-12" db="EMBL/GenBank/DDBJ databases">
        <title>Sequencing, de novo assembly and annotation of complete genome of a new Thraustochytrid species, strain FCC1311.</title>
        <authorList>
            <person name="Sedici K."/>
            <person name="Godart F."/>
            <person name="Aiese Cigliano R."/>
            <person name="Sanseverino W."/>
            <person name="Barakat M."/>
            <person name="Ortet P."/>
            <person name="Marechal E."/>
            <person name="Cagnac O."/>
            <person name="Amato A."/>
        </authorList>
    </citation>
    <scope>NUCLEOTIDE SEQUENCE [LARGE SCALE GENOMIC DNA]</scope>
</reference>
<dbReference type="SUPFAM" id="SSF75217">
    <property type="entry name" value="alpha/beta knot"/>
    <property type="match status" value="2"/>
</dbReference>
<dbReference type="InterPro" id="IPR033671">
    <property type="entry name" value="TrmH"/>
</dbReference>
<dbReference type="Pfam" id="PF12105">
    <property type="entry name" value="SpoU_methylas_C"/>
    <property type="match status" value="1"/>
</dbReference>
<evidence type="ECO:0000256" key="5">
    <source>
        <dbReference type="ARBA" id="ARBA00022694"/>
    </source>
</evidence>
<name>A0A2R5GVU6_9STRA</name>
<comment type="caution">
    <text evidence="10">The sequence shown here is derived from an EMBL/GenBank/DDBJ whole genome shotgun (WGS) entry which is preliminary data.</text>
</comment>
<protein>
    <submittedName>
        <fullName evidence="10">23S rRNA Guanosine-2'-O--methyltransferase</fullName>
    </submittedName>
</protein>
<dbReference type="InterPro" id="IPR001537">
    <property type="entry name" value="SpoU_MeTrfase"/>
</dbReference>
<dbReference type="PANTHER" id="PTHR43453">
    <property type="entry name" value="RRNA METHYLASE-LIKE"/>
    <property type="match status" value="1"/>
</dbReference>
<sequence>MAPGATRLQRLRRVLAQRQPDLTVLMDGVRKSLNLGAVTRTAEAAGCLEVHAVVNQDDSKHVLKNGVHKRSAKAWAQGSQDPKGAGLRRPRNKELLSTSKGADRWVQVRVHEQLEKAVQCVREQGMQIITADLAPEAVDFRQIDYTRPTCVLVGAEAEGVSDAGRAFADHIVTIPMVGMVQSLNVSAATAIVLYEAQRQREAAGMYEEANSALSAEEQGRLLVRFFQPEVAALCDAKGIDYPKLDEDGDVIPDAAWSRAFHARASDKDPSVLQ</sequence>
<dbReference type="Proteomes" id="UP000241890">
    <property type="component" value="Unassembled WGS sequence"/>
</dbReference>
<keyword evidence="4" id="KW-0949">S-adenosyl-L-methionine</keyword>
<keyword evidence="5" id="KW-0819">tRNA processing</keyword>
<dbReference type="HAMAP" id="MF_02060">
    <property type="entry name" value="tRNA_methyltr_TrmH"/>
    <property type="match status" value="1"/>
</dbReference>
<keyword evidence="2 10" id="KW-0489">Methyltransferase</keyword>
<dbReference type="InterPro" id="IPR029026">
    <property type="entry name" value="tRNA_m1G_MTases_N"/>
</dbReference>
<evidence type="ECO:0000259" key="8">
    <source>
        <dbReference type="Pfam" id="PF00588"/>
    </source>
</evidence>
<evidence type="ECO:0000313" key="11">
    <source>
        <dbReference type="Proteomes" id="UP000241890"/>
    </source>
</evidence>